<protein>
    <recommendedName>
        <fullName evidence="3">Molybdopterin-dependent oxidoreductase-like protein</fullName>
    </recommendedName>
</protein>
<proteinExistence type="predicted"/>
<sequence>MANRREAAVGAVFLGGEVSAPRGLTMAELRSLPQYQQEISFACRKSGLRRHRFGGPLLLDVASLAAPRFVPGERKSRLRFMISLWGGDGHRVVISWAEIDPEFANQRVLLGLSRDGTLLDGEGPQLVLPSDVCGARNLSGVTDLRIFTDPTR</sequence>
<evidence type="ECO:0000313" key="1">
    <source>
        <dbReference type="EMBL" id="GAA3194671.1"/>
    </source>
</evidence>
<dbReference type="EMBL" id="BAAAUV010000001">
    <property type="protein sequence ID" value="GAA3194671.1"/>
    <property type="molecule type" value="Genomic_DNA"/>
</dbReference>
<keyword evidence="2" id="KW-1185">Reference proteome</keyword>
<gene>
    <name evidence="1" type="ORF">GCM10010468_04540</name>
</gene>
<evidence type="ECO:0008006" key="3">
    <source>
        <dbReference type="Google" id="ProtNLM"/>
    </source>
</evidence>
<reference evidence="2" key="1">
    <citation type="journal article" date="2019" name="Int. J. Syst. Evol. Microbiol.">
        <title>The Global Catalogue of Microorganisms (GCM) 10K type strain sequencing project: providing services to taxonomists for standard genome sequencing and annotation.</title>
        <authorList>
            <consortium name="The Broad Institute Genomics Platform"/>
            <consortium name="The Broad Institute Genome Sequencing Center for Infectious Disease"/>
            <person name="Wu L."/>
            <person name="Ma J."/>
        </authorList>
    </citation>
    <scope>NUCLEOTIDE SEQUENCE [LARGE SCALE GENOMIC DNA]</scope>
    <source>
        <strain evidence="2">JCM 9377</strain>
    </source>
</reference>
<comment type="caution">
    <text evidence="1">The sequence shown here is derived from an EMBL/GenBank/DDBJ whole genome shotgun (WGS) entry which is preliminary data.</text>
</comment>
<dbReference type="SUPFAM" id="SSF56524">
    <property type="entry name" value="Oxidoreductase molybdopterin-binding domain"/>
    <property type="match status" value="1"/>
</dbReference>
<accession>A0ABP6PX42</accession>
<dbReference type="Proteomes" id="UP001501237">
    <property type="component" value="Unassembled WGS sequence"/>
</dbReference>
<evidence type="ECO:0000313" key="2">
    <source>
        <dbReference type="Proteomes" id="UP001501237"/>
    </source>
</evidence>
<dbReference type="InterPro" id="IPR036374">
    <property type="entry name" value="OxRdtase_Mopterin-bd_sf"/>
</dbReference>
<organism evidence="1 2">
    <name type="scientific">Actinocorallia longicatena</name>
    <dbReference type="NCBI Taxonomy" id="111803"/>
    <lineage>
        <taxon>Bacteria</taxon>
        <taxon>Bacillati</taxon>
        <taxon>Actinomycetota</taxon>
        <taxon>Actinomycetes</taxon>
        <taxon>Streptosporangiales</taxon>
        <taxon>Thermomonosporaceae</taxon>
        <taxon>Actinocorallia</taxon>
    </lineage>
</organism>
<name>A0ABP6PX42_9ACTN</name>